<evidence type="ECO:0000313" key="3">
    <source>
        <dbReference type="Proteomes" id="UP000765509"/>
    </source>
</evidence>
<name>A0A9Q3D9Q3_9BASI</name>
<organism evidence="2 3">
    <name type="scientific">Austropuccinia psidii MF-1</name>
    <dbReference type="NCBI Taxonomy" id="1389203"/>
    <lineage>
        <taxon>Eukaryota</taxon>
        <taxon>Fungi</taxon>
        <taxon>Dikarya</taxon>
        <taxon>Basidiomycota</taxon>
        <taxon>Pucciniomycotina</taxon>
        <taxon>Pucciniomycetes</taxon>
        <taxon>Pucciniales</taxon>
        <taxon>Sphaerophragmiaceae</taxon>
        <taxon>Austropuccinia</taxon>
    </lineage>
</organism>
<reference evidence="2" key="1">
    <citation type="submission" date="2021-03" db="EMBL/GenBank/DDBJ databases">
        <title>Draft genome sequence of rust myrtle Austropuccinia psidii MF-1, a brazilian biotype.</title>
        <authorList>
            <person name="Quecine M.C."/>
            <person name="Pachon D.M.R."/>
            <person name="Bonatelli M.L."/>
            <person name="Correr F.H."/>
            <person name="Franceschini L.M."/>
            <person name="Leite T.F."/>
            <person name="Margarido G.R.A."/>
            <person name="Almeida C.A."/>
            <person name="Ferrarezi J.A."/>
            <person name="Labate C.A."/>
        </authorList>
    </citation>
    <scope>NUCLEOTIDE SEQUENCE</scope>
    <source>
        <strain evidence="2">MF-1</strain>
    </source>
</reference>
<sequence>MESNQAVQTPQAEDNKDKGESSHFTSYRRKAEPDRDYTDSFRLTSSRPTHFSSIFQEKTRIQGQNQEIFHPKAERVRPNDPEAVGVCERSTKEPEIVLNTSRISSPNNGSITPTRNEQSVFTPESNLNGDALWLQMSQFAEKTQKQFSEL</sequence>
<feature type="compositionally biased region" description="Basic and acidic residues" evidence="1">
    <location>
        <begin position="29"/>
        <end position="39"/>
    </location>
</feature>
<comment type="caution">
    <text evidence="2">The sequence shown here is derived from an EMBL/GenBank/DDBJ whole genome shotgun (WGS) entry which is preliminary data.</text>
</comment>
<dbReference type="EMBL" id="AVOT02015258">
    <property type="protein sequence ID" value="MBW0499414.1"/>
    <property type="molecule type" value="Genomic_DNA"/>
</dbReference>
<dbReference type="OrthoDB" id="2157866at2759"/>
<feature type="region of interest" description="Disordered" evidence="1">
    <location>
        <begin position="101"/>
        <end position="124"/>
    </location>
</feature>
<dbReference type="AlphaFoldDB" id="A0A9Q3D9Q3"/>
<accession>A0A9Q3D9Q3</accession>
<feature type="region of interest" description="Disordered" evidence="1">
    <location>
        <begin position="1"/>
        <end position="52"/>
    </location>
</feature>
<proteinExistence type="predicted"/>
<feature type="compositionally biased region" description="Polar residues" evidence="1">
    <location>
        <begin position="1"/>
        <end position="12"/>
    </location>
</feature>
<evidence type="ECO:0000313" key="2">
    <source>
        <dbReference type="EMBL" id="MBW0499414.1"/>
    </source>
</evidence>
<keyword evidence="3" id="KW-1185">Reference proteome</keyword>
<protein>
    <submittedName>
        <fullName evidence="2">Uncharacterized protein</fullName>
    </submittedName>
</protein>
<dbReference type="Proteomes" id="UP000765509">
    <property type="component" value="Unassembled WGS sequence"/>
</dbReference>
<feature type="compositionally biased region" description="Polar residues" evidence="1">
    <location>
        <begin position="41"/>
        <end position="52"/>
    </location>
</feature>
<gene>
    <name evidence="2" type="ORF">O181_039129</name>
</gene>
<evidence type="ECO:0000256" key="1">
    <source>
        <dbReference type="SAM" id="MobiDB-lite"/>
    </source>
</evidence>